<name>A0A9X1B8X0_9GAMM</name>
<keyword evidence="1" id="KW-0472">Membrane</keyword>
<feature type="transmembrane region" description="Helical" evidence="1">
    <location>
        <begin position="20"/>
        <end position="42"/>
    </location>
</feature>
<evidence type="ECO:0000313" key="2">
    <source>
        <dbReference type="EMBL" id="MBK1645242.1"/>
    </source>
</evidence>
<evidence type="ECO:0000256" key="1">
    <source>
        <dbReference type="SAM" id="Phobius"/>
    </source>
</evidence>
<comment type="caution">
    <text evidence="2">The sequence shown here is derived from an EMBL/GenBank/DDBJ whole genome shotgun (WGS) entry which is preliminary data.</text>
</comment>
<feature type="transmembrane region" description="Helical" evidence="1">
    <location>
        <begin position="221"/>
        <end position="242"/>
    </location>
</feature>
<proteinExistence type="predicted"/>
<organism evidence="2 3">
    <name type="scientific">Thiocapsa imhoffii</name>
    <dbReference type="NCBI Taxonomy" id="382777"/>
    <lineage>
        <taxon>Bacteria</taxon>
        <taxon>Pseudomonadati</taxon>
        <taxon>Pseudomonadota</taxon>
        <taxon>Gammaproteobacteria</taxon>
        <taxon>Chromatiales</taxon>
        <taxon>Chromatiaceae</taxon>
        <taxon>Thiocapsa</taxon>
    </lineage>
</organism>
<protein>
    <submittedName>
        <fullName evidence="2">Uncharacterized protein</fullName>
    </submittedName>
</protein>
<keyword evidence="1" id="KW-1133">Transmembrane helix</keyword>
<feature type="transmembrane region" description="Helical" evidence="1">
    <location>
        <begin position="54"/>
        <end position="78"/>
    </location>
</feature>
<keyword evidence="3" id="KW-1185">Reference proteome</keyword>
<reference evidence="2 3" key="1">
    <citation type="journal article" date="2020" name="Microorganisms">
        <title>Osmotic Adaptation and Compatible Solute Biosynthesis of Phototrophic Bacteria as Revealed from Genome Analyses.</title>
        <authorList>
            <person name="Imhoff J.F."/>
            <person name="Rahn T."/>
            <person name="Kunzel S."/>
            <person name="Keller A."/>
            <person name="Neulinger S.C."/>
        </authorList>
    </citation>
    <scope>NUCLEOTIDE SEQUENCE [LARGE SCALE GENOMIC DNA]</scope>
    <source>
        <strain evidence="2 3">DSM 21303</strain>
    </source>
</reference>
<dbReference type="EMBL" id="NRSD01000010">
    <property type="protein sequence ID" value="MBK1645242.1"/>
    <property type="molecule type" value="Genomic_DNA"/>
</dbReference>
<sequence>MTYFESLNFVNWLVFSRLDLPVWIWAMVALVGSLVLVQWLWGRAWNRQWSFGKSPLVAVLSSICAVMIGLSTLFWFAADRSNTWLEMQRTELVRQFTESGTRNRRIFRTALERIGESTSVAENALELRNERDTLTLAFAAASDVSCPLASKGPLGPGAPCRVRDATTVAEEVVRNIPVLTYPITVSPQNRWVEAAVTAQLDEALSFASTRLRAGTAELRQALGILMIVLITGQLLMVWVAAISDIRVHPKV</sequence>
<dbReference type="AlphaFoldDB" id="A0A9X1B8X0"/>
<gene>
    <name evidence="2" type="ORF">CKO25_11430</name>
</gene>
<dbReference type="Proteomes" id="UP001138802">
    <property type="component" value="Unassembled WGS sequence"/>
</dbReference>
<keyword evidence="1" id="KW-0812">Transmembrane</keyword>
<evidence type="ECO:0000313" key="3">
    <source>
        <dbReference type="Proteomes" id="UP001138802"/>
    </source>
</evidence>
<accession>A0A9X1B8X0</accession>